<feature type="signal peptide" evidence="4">
    <location>
        <begin position="1"/>
        <end position="28"/>
    </location>
</feature>
<keyword evidence="4" id="KW-0732">Signal</keyword>
<name>A0A6J2PE12_COTGO</name>
<dbReference type="PROSITE" id="PS00530">
    <property type="entry name" value="RNASE_T2_1"/>
    <property type="match status" value="1"/>
</dbReference>
<dbReference type="CTD" id="553485"/>
<evidence type="ECO:0000256" key="1">
    <source>
        <dbReference type="ARBA" id="ARBA00004227"/>
    </source>
</evidence>
<gene>
    <name evidence="6" type="primary">rnaset2l</name>
</gene>
<accession>A0A6J2PE12</accession>
<dbReference type="InParanoid" id="A0A6J2PE12"/>
<evidence type="ECO:0000256" key="4">
    <source>
        <dbReference type="SAM" id="SignalP"/>
    </source>
</evidence>
<dbReference type="GO" id="GO:0033897">
    <property type="term" value="F:ribonuclease T2 activity"/>
    <property type="evidence" value="ECO:0007669"/>
    <property type="project" value="InterPro"/>
</dbReference>
<dbReference type="Pfam" id="PF00445">
    <property type="entry name" value="Ribonuclease_T2"/>
    <property type="match status" value="1"/>
</dbReference>
<dbReference type="KEGG" id="cgob:115006301"/>
<dbReference type="PANTHER" id="PTHR11240">
    <property type="entry name" value="RIBONUCLEASE T2"/>
    <property type="match status" value="1"/>
</dbReference>
<dbReference type="InterPro" id="IPR036430">
    <property type="entry name" value="RNase_T2-like_sf"/>
</dbReference>
<dbReference type="PROSITE" id="PS00531">
    <property type="entry name" value="RNASE_T2_2"/>
    <property type="match status" value="1"/>
</dbReference>
<dbReference type="GO" id="GO:0043202">
    <property type="term" value="C:lysosomal lumen"/>
    <property type="evidence" value="ECO:0007669"/>
    <property type="project" value="UniProtKB-SubCell"/>
</dbReference>
<dbReference type="GO" id="GO:0006401">
    <property type="term" value="P:RNA catabolic process"/>
    <property type="evidence" value="ECO:0007669"/>
    <property type="project" value="TreeGrafter"/>
</dbReference>
<comment type="subcellular location">
    <subcellularLocation>
        <location evidence="1">Lysosome lumen</location>
    </subcellularLocation>
</comment>
<proteinExistence type="inferred from homology"/>
<dbReference type="GO" id="GO:0003723">
    <property type="term" value="F:RNA binding"/>
    <property type="evidence" value="ECO:0007669"/>
    <property type="project" value="InterPro"/>
</dbReference>
<organism evidence="5 6">
    <name type="scientific">Cottoperca gobio</name>
    <name type="common">Frogmouth</name>
    <name type="synonym">Aphritis gobio</name>
    <dbReference type="NCBI Taxonomy" id="56716"/>
    <lineage>
        <taxon>Eukaryota</taxon>
        <taxon>Metazoa</taxon>
        <taxon>Chordata</taxon>
        <taxon>Craniata</taxon>
        <taxon>Vertebrata</taxon>
        <taxon>Euteleostomi</taxon>
        <taxon>Actinopterygii</taxon>
        <taxon>Neopterygii</taxon>
        <taxon>Teleostei</taxon>
        <taxon>Neoteleostei</taxon>
        <taxon>Acanthomorphata</taxon>
        <taxon>Eupercaria</taxon>
        <taxon>Perciformes</taxon>
        <taxon>Notothenioidei</taxon>
        <taxon>Bovichtidae</taxon>
        <taxon>Cottoperca</taxon>
    </lineage>
</organism>
<comment type="similarity">
    <text evidence="2 3">Belongs to the RNase T2 family.</text>
</comment>
<feature type="chain" id="PRO_5026718273" evidence="4">
    <location>
        <begin position="29"/>
        <end position="265"/>
    </location>
</feature>
<dbReference type="GO" id="GO:0005576">
    <property type="term" value="C:extracellular region"/>
    <property type="evidence" value="ECO:0007669"/>
    <property type="project" value="TreeGrafter"/>
</dbReference>
<dbReference type="AlphaFoldDB" id="A0A6J2PE12"/>
<reference evidence="6" key="1">
    <citation type="submission" date="2025-08" db="UniProtKB">
        <authorList>
            <consortium name="RefSeq"/>
        </authorList>
    </citation>
    <scope>IDENTIFICATION</scope>
</reference>
<evidence type="ECO:0000256" key="2">
    <source>
        <dbReference type="ARBA" id="ARBA00007469"/>
    </source>
</evidence>
<dbReference type="InterPro" id="IPR001568">
    <property type="entry name" value="RNase_T2-like"/>
</dbReference>
<dbReference type="InterPro" id="IPR018188">
    <property type="entry name" value="RNase_T2_His_AS_1"/>
</dbReference>
<dbReference type="SUPFAM" id="SSF55895">
    <property type="entry name" value="Ribonuclease Rh-like"/>
    <property type="match status" value="1"/>
</dbReference>
<protein>
    <submittedName>
        <fullName evidence="6">Ribonuclease T2-like isoform X1</fullName>
    </submittedName>
</protein>
<dbReference type="InterPro" id="IPR033130">
    <property type="entry name" value="RNase_T2_His_AS_2"/>
</dbReference>
<dbReference type="RefSeq" id="XP_029284308.1">
    <property type="nucleotide sequence ID" value="XM_029428448.1"/>
</dbReference>
<dbReference type="Proteomes" id="UP000504630">
    <property type="component" value="Unplaced"/>
</dbReference>
<evidence type="ECO:0000256" key="3">
    <source>
        <dbReference type="RuleBase" id="RU004328"/>
    </source>
</evidence>
<dbReference type="PANTHER" id="PTHR11240:SF85">
    <property type="entry name" value="RIBONUCLEASE T2"/>
    <property type="match status" value="1"/>
</dbReference>
<evidence type="ECO:0000313" key="5">
    <source>
        <dbReference type="Proteomes" id="UP000504630"/>
    </source>
</evidence>
<evidence type="ECO:0000313" key="6">
    <source>
        <dbReference type="RefSeq" id="XP_029284308.1"/>
    </source>
</evidence>
<sequence>MWRSLLPLLVSLSPALLLLLQLPDYTTTQEAHWQDYKYGHQLGKKNFCTWKCLLFTLQWPGAFCQSLDDPSLCTIPPDVNNWTIHGLWPVQVMNCCNCWPMFESDVQDLQAELTEHWPSLLKTQPCFHFWRDEWQKHGVCAACVEGMNSPLRYFQICLKLRRQFDIHTLLEDAGVTPSCERSYKLVEVRQVLAEHFGDKLQIQCVTDVKDREVWFQVKIPLSHNLTVGCDHAEAGWDSSHGHPCPPEEPFYYFPIDHQRPQQPCG</sequence>
<dbReference type="GeneID" id="115006301"/>
<dbReference type="OrthoDB" id="435754at2759"/>
<keyword evidence="5" id="KW-1185">Reference proteome</keyword>
<dbReference type="Gene3D" id="3.90.730.10">
    <property type="entry name" value="Ribonuclease T2-like"/>
    <property type="match status" value="1"/>
</dbReference>